<feature type="signal peptide" evidence="1">
    <location>
        <begin position="1"/>
        <end position="19"/>
    </location>
</feature>
<feature type="chain" id="PRO_5046795562" evidence="1">
    <location>
        <begin position="20"/>
        <end position="239"/>
    </location>
</feature>
<dbReference type="RefSeq" id="WP_416206164.1">
    <property type="nucleotide sequence ID" value="NZ_JBBKTX010000013.1"/>
</dbReference>
<organism evidence="2 3">
    <name type="scientific">Oceanobacter antarcticus</name>
    <dbReference type="NCBI Taxonomy" id="3133425"/>
    <lineage>
        <taxon>Bacteria</taxon>
        <taxon>Pseudomonadati</taxon>
        <taxon>Pseudomonadota</taxon>
        <taxon>Gammaproteobacteria</taxon>
        <taxon>Oceanospirillales</taxon>
        <taxon>Oceanospirillaceae</taxon>
        <taxon>Oceanobacter</taxon>
    </lineage>
</organism>
<reference evidence="2 3" key="1">
    <citation type="submission" date="2024-03" db="EMBL/GenBank/DDBJ databases">
        <title>High-quality draft genome sequence of Oceanobacter sp. wDCs-4.</title>
        <authorList>
            <person name="Dong C."/>
        </authorList>
    </citation>
    <scope>NUCLEOTIDE SEQUENCE [LARGE SCALE GENOMIC DNA]</scope>
    <source>
        <strain evidence="3">wDCs-4</strain>
    </source>
</reference>
<evidence type="ECO:0000313" key="3">
    <source>
        <dbReference type="Proteomes" id="UP001620597"/>
    </source>
</evidence>
<protein>
    <submittedName>
        <fullName evidence="2">DUF481 domain-containing protein</fullName>
    </submittedName>
</protein>
<evidence type="ECO:0000256" key="1">
    <source>
        <dbReference type="SAM" id="SignalP"/>
    </source>
</evidence>
<evidence type="ECO:0000313" key="2">
    <source>
        <dbReference type="EMBL" id="MFK4753083.1"/>
    </source>
</evidence>
<name>A0ABW8NJF0_9GAMM</name>
<dbReference type="EMBL" id="JBBKTX010000013">
    <property type="protein sequence ID" value="MFK4753083.1"/>
    <property type="molecule type" value="Genomic_DNA"/>
</dbReference>
<keyword evidence="3" id="KW-1185">Reference proteome</keyword>
<keyword evidence="1" id="KW-0732">Signal</keyword>
<comment type="caution">
    <text evidence="2">The sequence shown here is derived from an EMBL/GenBank/DDBJ whole genome shotgun (WGS) entry which is preliminary data.</text>
</comment>
<dbReference type="Proteomes" id="UP001620597">
    <property type="component" value="Unassembled WGS sequence"/>
</dbReference>
<accession>A0ABW8NJF0</accession>
<dbReference type="InterPro" id="IPR007433">
    <property type="entry name" value="DUF481"/>
</dbReference>
<dbReference type="Pfam" id="PF04338">
    <property type="entry name" value="DUF481"/>
    <property type="match status" value="1"/>
</dbReference>
<sequence>MIKQALALTLLALAAHSQASDAEKTPPFWGGAAELGSITTSGNTETSSLNGKFALWRKGIDWDTNYRLEALTSEEDGTVSKETYYGSVQFDRNFGEHSYLAIHADQERARFSGFTYQSTVSIGYGYRVIELDTMKLDLEAGPGYNRDKLENSGEIKDQGIARLVLKYGWKINKGTVFTQTASAEMGGDNSTYKSETGLKSQINGSLATKLTYKIKYVDQVPEENKNLDKEFGVTLVYSF</sequence>
<proteinExistence type="predicted"/>
<gene>
    <name evidence="2" type="ORF">WG929_11735</name>
</gene>